<dbReference type="Pfam" id="PF23921">
    <property type="entry name" value="DUF7260"/>
    <property type="match status" value="1"/>
</dbReference>
<organism evidence="2 3">
    <name type="scientific">Haloferax namakaokahaiae</name>
    <dbReference type="NCBI Taxonomy" id="1748331"/>
    <lineage>
        <taxon>Archaea</taxon>
        <taxon>Methanobacteriati</taxon>
        <taxon>Methanobacteriota</taxon>
        <taxon>Stenosarchaea group</taxon>
        <taxon>Halobacteria</taxon>
        <taxon>Halobacteriales</taxon>
        <taxon>Haloferacaceae</taxon>
        <taxon>Haloferax</taxon>
    </lineage>
</organism>
<keyword evidence="3" id="KW-1185">Reference proteome</keyword>
<gene>
    <name evidence="2" type="ORF">ACFQJC_07220</name>
</gene>
<sequence length="267" mass="29865">MSQCGCLDEALERVTRERRHVDSKLDAVNRFRTRVRNFTTNTAGHSAEVTQTTAGLTARTMALDTGESPTSKWKAQVRRAFEETIRPHSVADLSEPESLSETVRAELGSEVELALATGSNTPFLPAVKQAVLSASKERTAELRAMRRGLQVEAQSVSDARDELSAVAEWLELKDCSLMSLGFDTLCERHETLAGYRTHCTRLGSERQHRLHESSGYEHAARISHQSLASYLYDDLPVAHPVLDAVVRTDRRCADRQRAIRDHLSRRV</sequence>
<dbReference type="EMBL" id="JBHTAA010000002">
    <property type="protein sequence ID" value="MFC7203301.1"/>
    <property type="molecule type" value="Genomic_DNA"/>
</dbReference>
<reference evidence="2 3" key="1">
    <citation type="journal article" date="2019" name="Int. J. Syst. Evol. Microbiol.">
        <title>The Global Catalogue of Microorganisms (GCM) 10K type strain sequencing project: providing services to taxonomists for standard genome sequencing and annotation.</title>
        <authorList>
            <consortium name="The Broad Institute Genomics Platform"/>
            <consortium name="The Broad Institute Genome Sequencing Center for Infectious Disease"/>
            <person name="Wu L."/>
            <person name="Ma J."/>
        </authorList>
    </citation>
    <scope>NUCLEOTIDE SEQUENCE [LARGE SCALE GENOMIC DNA]</scope>
    <source>
        <strain evidence="2 3">DSM 29988</strain>
    </source>
</reference>
<evidence type="ECO:0000259" key="1">
    <source>
        <dbReference type="Pfam" id="PF23921"/>
    </source>
</evidence>
<proteinExistence type="predicted"/>
<feature type="domain" description="DUF7260" evidence="1">
    <location>
        <begin position="6"/>
        <end position="256"/>
    </location>
</feature>
<protein>
    <recommendedName>
        <fullName evidence="1">DUF7260 domain-containing protein</fullName>
    </recommendedName>
</protein>
<evidence type="ECO:0000313" key="3">
    <source>
        <dbReference type="Proteomes" id="UP001596481"/>
    </source>
</evidence>
<dbReference type="InterPro" id="IPR055684">
    <property type="entry name" value="DUF7260"/>
</dbReference>
<comment type="caution">
    <text evidence="2">The sequence shown here is derived from an EMBL/GenBank/DDBJ whole genome shotgun (WGS) entry which is preliminary data.</text>
</comment>
<accession>A0ABD5ZDM3</accession>
<dbReference type="RefSeq" id="WP_390222640.1">
    <property type="nucleotide sequence ID" value="NZ_JBHTAA010000002.1"/>
</dbReference>
<evidence type="ECO:0000313" key="2">
    <source>
        <dbReference type="EMBL" id="MFC7203301.1"/>
    </source>
</evidence>
<dbReference type="AlphaFoldDB" id="A0ABD5ZDM3"/>
<name>A0ABD5ZDM3_9EURY</name>
<dbReference type="Proteomes" id="UP001596481">
    <property type="component" value="Unassembled WGS sequence"/>
</dbReference>